<comment type="caution">
    <text evidence="2">The sequence shown here is derived from an EMBL/GenBank/DDBJ whole genome shotgun (WGS) entry which is preliminary data.</text>
</comment>
<reference evidence="2" key="1">
    <citation type="journal article" date="2019" name="Sci. Rep.">
        <title>Draft genome of Tanacetum cinerariifolium, the natural source of mosquito coil.</title>
        <authorList>
            <person name="Yamashiro T."/>
            <person name="Shiraishi A."/>
            <person name="Satake H."/>
            <person name="Nakayama K."/>
        </authorList>
    </citation>
    <scope>NUCLEOTIDE SEQUENCE</scope>
</reference>
<evidence type="ECO:0000313" key="2">
    <source>
        <dbReference type="EMBL" id="GFD58752.1"/>
    </source>
</evidence>
<feature type="region of interest" description="Disordered" evidence="1">
    <location>
        <begin position="1"/>
        <end position="48"/>
    </location>
</feature>
<evidence type="ECO:0000256" key="1">
    <source>
        <dbReference type="SAM" id="MobiDB-lite"/>
    </source>
</evidence>
<dbReference type="EMBL" id="BKCJ011856990">
    <property type="protein sequence ID" value="GFD58752.1"/>
    <property type="molecule type" value="Genomic_DNA"/>
</dbReference>
<name>A0A699XF67_TANCI</name>
<accession>A0A699XF67</accession>
<proteinExistence type="predicted"/>
<sequence length="48" mass="5060">GTNRGAIMFSGRRMSASITSSSKPSSRTSSSTPRPVSRATRAIRVAFS</sequence>
<organism evidence="2">
    <name type="scientific">Tanacetum cinerariifolium</name>
    <name type="common">Dalmatian daisy</name>
    <name type="synonym">Chrysanthemum cinerariifolium</name>
    <dbReference type="NCBI Taxonomy" id="118510"/>
    <lineage>
        <taxon>Eukaryota</taxon>
        <taxon>Viridiplantae</taxon>
        <taxon>Streptophyta</taxon>
        <taxon>Embryophyta</taxon>
        <taxon>Tracheophyta</taxon>
        <taxon>Spermatophyta</taxon>
        <taxon>Magnoliopsida</taxon>
        <taxon>eudicotyledons</taxon>
        <taxon>Gunneridae</taxon>
        <taxon>Pentapetalae</taxon>
        <taxon>asterids</taxon>
        <taxon>campanulids</taxon>
        <taxon>Asterales</taxon>
        <taxon>Asteraceae</taxon>
        <taxon>Asteroideae</taxon>
        <taxon>Anthemideae</taxon>
        <taxon>Anthemidinae</taxon>
        <taxon>Tanacetum</taxon>
    </lineage>
</organism>
<dbReference type="AlphaFoldDB" id="A0A699XF67"/>
<feature type="non-terminal residue" evidence="2">
    <location>
        <position position="1"/>
    </location>
</feature>
<feature type="compositionally biased region" description="Low complexity" evidence="1">
    <location>
        <begin position="15"/>
        <end position="40"/>
    </location>
</feature>
<gene>
    <name evidence="2" type="ORF">Tci_930721</name>
</gene>
<protein>
    <submittedName>
        <fullName evidence="2">Uncharacterized protein</fullName>
    </submittedName>
</protein>